<comment type="similarity">
    <text evidence="5">Belongs to the zinc-containing alcohol dehydrogenase family.</text>
</comment>
<dbReference type="PANTHER" id="PTHR42683">
    <property type="entry name" value="ALDEHYDE REDUCTASE"/>
    <property type="match status" value="1"/>
</dbReference>
<dbReference type="InterPro" id="IPR047109">
    <property type="entry name" value="CAD-like"/>
</dbReference>
<dbReference type="InterPro" id="IPR020843">
    <property type="entry name" value="ER"/>
</dbReference>
<dbReference type="OrthoDB" id="1879366at2759"/>
<gene>
    <name evidence="7" type="ORF">I302_01675</name>
    <name evidence="8" type="ORF">I302_102979</name>
</gene>
<keyword evidence="2 5" id="KW-0479">Metal-binding</keyword>
<keyword evidence="4" id="KW-0560">Oxidoreductase</keyword>
<dbReference type="PROSITE" id="PS00059">
    <property type="entry name" value="ADH_ZINC"/>
    <property type="match status" value="1"/>
</dbReference>
<organism evidence="7">
    <name type="scientific">Kwoniella bestiolae CBS 10118</name>
    <dbReference type="NCBI Taxonomy" id="1296100"/>
    <lineage>
        <taxon>Eukaryota</taxon>
        <taxon>Fungi</taxon>
        <taxon>Dikarya</taxon>
        <taxon>Basidiomycota</taxon>
        <taxon>Agaricomycotina</taxon>
        <taxon>Tremellomycetes</taxon>
        <taxon>Tremellales</taxon>
        <taxon>Cryptococcaceae</taxon>
        <taxon>Kwoniella</taxon>
    </lineage>
</organism>
<reference evidence="8" key="2">
    <citation type="submission" date="2013-07" db="EMBL/GenBank/DDBJ databases">
        <authorList>
            <consortium name="The Broad Institute Genome Sequencing Platform"/>
            <person name="Cuomo C."/>
            <person name="Litvintseva A."/>
            <person name="Chen Y."/>
            <person name="Heitman J."/>
            <person name="Sun S."/>
            <person name="Springer D."/>
            <person name="Dromer F."/>
            <person name="Young S.K."/>
            <person name="Zeng Q."/>
            <person name="Gargeya S."/>
            <person name="Fitzgerald M."/>
            <person name="Abouelleil A."/>
            <person name="Alvarado L."/>
            <person name="Berlin A.M."/>
            <person name="Chapman S.B."/>
            <person name="Dewar J."/>
            <person name="Goldberg J."/>
            <person name="Griggs A."/>
            <person name="Gujja S."/>
            <person name="Hansen M."/>
            <person name="Howarth C."/>
            <person name="Imamovic A."/>
            <person name="Larimer J."/>
            <person name="McCowan C."/>
            <person name="Murphy C."/>
            <person name="Pearson M."/>
            <person name="Priest M."/>
            <person name="Roberts A."/>
            <person name="Saif S."/>
            <person name="Shea T."/>
            <person name="Sykes S."/>
            <person name="Wortman J."/>
            <person name="Nusbaum C."/>
            <person name="Birren B."/>
        </authorList>
    </citation>
    <scope>NUCLEOTIDE SEQUENCE</scope>
    <source>
        <strain evidence="8">CBS 10118</strain>
    </source>
</reference>
<dbReference type="EMBL" id="CP144541">
    <property type="protein sequence ID" value="WVW80988.1"/>
    <property type="molecule type" value="Genomic_DNA"/>
</dbReference>
<dbReference type="GO" id="GO:0008270">
    <property type="term" value="F:zinc ion binding"/>
    <property type="evidence" value="ECO:0007669"/>
    <property type="project" value="InterPro"/>
</dbReference>
<dbReference type="Gene3D" id="3.90.180.10">
    <property type="entry name" value="Medium-chain alcohol dehydrogenases, catalytic domain"/>
    <property type="match status" value="1"/>
</dbReference>
<sequence>MTSAHNHTHDKPVYKGWTGSGAVDLAKDQLVEKEFEVKPWDEDDVEVKVLYCGVCGTDIMALEGLEGPAPPNSICGHEIIGQVVKVGSKVENNLKVGQHVGIGYESDSCRECDACLRGQEQACANMTRTFFSKFRRGNGTGAPSQGGFAKYWRGPSKFAIPIPDGVDLSVAGPLMCGGVTMYSPLKRWNVGPGKRVGIIGVGGLGHMGVLFAKAMGAEVTAISRSGSKKEDAEKLGADRYIATGDDIGKAFKEYGRYFDMVICTSNPKSFPIQDYLPILNVEGVFCFIGLIVNPITTSIFPLIERNLIITASAVGSPSVIAEMFNFVKEKQIKPWVQKFDMDDINRALTSFKKGDPRYRYVLVNTDNGGEL</sequence>
<dbReference type="GeneID" id="30206074"/>
<keyword evidence="3 5" id="KW-0862">Zinc</keyword>
<accession>A0A1B9GGL3</accession>
<evidence type="ECO:0000313" key="9">
    <source>
        <dbReference type="Proteomes" id="UP000092730"/>
    </source>
</evidence>
<evidence type="ECO:0000256" key="3">
    <source>
        <dbReference type="ARBA" id="ARBA00022833"/>
    </source>
</evidence>
<reference evidence="8" key="4">
    <citation type="submission" date="2024-02" db="EMBL/GenBank/DDBJ databases">
        <title>Comparative genomics of Cryptococcus and Kwoniella reveals pathogenesis evolution and contrasting modes of karyotype evolution via chromosome fusion or intercentromeric recombination.</title>
        <authorList>
            <person name="Coelho M.A."/>
            <person name="David-Palma M."/>
            <person name="Shea T."/>
            <person name="Bowers K."/>
            <person name="McGinley-Smith S."/>
            <person name="Mohammad A.W."/>
            <person name="Gnirke A."/>
            <person name="Yurkov A.M."/>
            <person name="Nowrousian M."/>
            <person name="Sun S."/>
            <person name="Cuomo C.A."/>
            <person name="Heitman J."/>
        </authorList>
    </citation>
    <scope>NUCLEOTIDE SEQUENCE</scope>
    <source>
        <strain evidence="8">CBS 10118</strain>
    </source>
</reference>
<feature type="domain" description="Enoyl reductase (ER)" evidence="6">
    <location>
        <begin position="23"/>
        <end position="362"/>
    </location>
</feature>
<evidence type="ECO:0000313" key="8">
    <source>
        <dbReference type="EMBL" id="WVW80988.1"/>
    </source>
</evidence>
<comment type="cofactor">
    <cofactor evidence="1 5">
        <name>Zn(2+)</name>
        <dbReference type="ChEBI" id="CHEBI:29105"/>
    </cofactor>
</comment>
<dbReference type="Proteomes" id="UP000092730">
    <property type="component" value="Chromosome 1"/>
</dbReference>
<dbReference type="SUPFAM" id="SSF50129">
    <property type="entry name" value="GroES-like"/>
    <property type="match status" value="1"/>
</dbReference>
<dbReference type="SUPFAM" id="SSF51735">
    <property type="entry name" value="NAD(P)-binding Rossmann-fold domains"/>
    <property type="match status" value="1"/>
</dbReference>
<dbReference type="SMART" id="SM00829">
    <property type="entry name" value="PKS_ER"/>
    <property type="match status" value="1"/>
</dbReference>
<dbReference type="Gene3D" id="3.40.50.720">
    <property type="entry name" value="NAD(P)-binding Rossmann-like Domain"/>
    <property type="match status" value="1"/>
</dbReference>
<keyword evidence="9" id="KW-1185">Reference proteome</keyword>
<dbReference type="VEuPathDB" id="FungiDB:I302_01675"/>
<dbReference type="EMBL" id="KI894018">
    <property type="protein sequence ID" value="OCF30156.1"/>
    <property type="molecule type" value="Genomic_DNA"/>
</dbReference>
<dbReference type="AlphaFoldDB" id="A0A1B9GGL3"/>
<evidence type="ECO:0000259" key="6">
    <source>
        <dbReference type="SMART" id="SM00829"/>
    </source>
</evidence>
<dbReference type="InterPro" id="IPR002328">
    <property type="entry name" value="ADH_Zn_CS"/>
</dbReference>
<dbReference type="InterPro" id="IPR013149">
    <property type="entry name" value="ADH-like_C"/>
</dbReference>
<name>A0A1B9GGL3_9TREE</name>
<evidence type="ECO:0000256" key="5">
    <source>
        <dbReference type="RuleBase" id="RU361277"/>
    </source>
</evidence>
<dbReference type="InterPro" id="IPR011032">
    <property type="entry name" value="GroES-like_sf"/>
</dbReference>
<dbReference type="RefSeq" id="XP_019051226.1">
    <property type="nucleotide sequence ID" value="XM_019188348.1"/>
</dbReference>
<evidence type="ECO:0000256" key="4">
    <source>
        <dbReference type="ARBA" id="ARBA00023002"/>
    </source>
</evidence>
<reference evidence="7" key="3">
    <citation type="submission" date="2014-01" db="EMBL/GenBank/DDBJ databases">
        <title>Evolution of pathogenesis and genome organization in the Tremellales.</title>
        <authorList>
            <person name="Cuomo C."/>
            <person name="Litvintseva A."/>
            <person name="Heitman J."/>
            <person name="Chen Y."/>
            <person name="Sun S."/>
            <person name="Springer D."/>
            <person name="Dromer F."/>
            <person name="Young S."/>
            <person name="Zeng Q."/>
            <person name="Chapman S."/>
            <person name="Gujja S."/>
            <person name="Saif S."/>
            <person name="Birren B."/>
        </authorList>
    </citation>
    <scope>NUCLEOTIDE SEQUENCE</scope>
    <source>
        <strain evidence="7">CBS 10118</strain>
    </source>
</reference>
<dbReference type="CDD" id="cd05283">
    <property type="entry name" value="CAD1"/>
    <property type="match status" value="1"/>
</dbReference>
<dbReference type="Pfam" id="PF00107">
    <property type="entry name" value="ADH_zinc_N"/>
    <property type="match status" value="1"/>
</dbReference>
<evidence type="ECO:0000313" key="7">
    <source>
        <dbReference type="EMBL" id="OCF30156.1"/>
    </source>
</evidence>
<dbReference type="STRING" id="1296100.A0A1B9GGL3"/>
<proteinExistence type="inferred from homology"/>
<dbReference type="InterPro" id="IPR013154">
    <property type="entry name" value="ADH-like_N"/>
</dbReference>
<evidence type="ECO:0000256" key="1">
    <source>
        <dbReference type="ARBA" id="ARBA00001947"/>
    </source>
</evidence>
<dbReference type="InterPro" id="IPR036291">
    <property type="entry name" value="NAD(P)-bd_dom_sf"/>
</dbReference>
<evidence type="ECO:0000256" key="2">
    <source>
        <dbReference type="ARBA" id="ARBA00022723"/>
    </source>
</evidence>
<reference evidence="7" key="1">
    <citation type="submission" date="2013-07" db="EMBL/GenBank/DDBJ databases">
        <title>The Genome Sequence of Cryptococcus bestiolae CBS10118.</title>
        <authorList>
            <consortium name="The Broad Institute Genome Sequencing Platform"/>
            <person name="Cuomo C."/>
            <person name="Litvintseva A."/>
            <person name="Chen Y."/>
            <person name="Heitman J."/>
            <person name="Sun S."/>
            <person name="Springer D."/>
            <person name="Dromer F."/>
            <person name="Young S.K."/>
            <person name="Zeng Q."/>
            <person name="Gargeya S."/>
            <person name="Fitzgerald M."/>
            <person name="Abouelleil A."/>
            <person name="Alvarado L."/>
            <person name="Berlin A.M."/>
            <person name="Chapman S.B."/>
            <person name="Dewar J."/>
            <person name="Goldberg J."/>
            <person name="Griggs A."/>
            <person name="Gujja S."/>
            <person name="Hansen M."/>
            <person name="Howarth C."/>
            <person name="Imamovic A."/>
            <person name="Larimer J."/>
            <person name="McCowan C."/>
            <person name="Murphy C."/>
            <person name="Pearson M."/>
            <person name="Priest M."/>
            <person name="Roberts A."/>
            <person name="Saif S."/>
            <person name="Shea T."/>
            <person name="Sykes S."/>
            <person name="Wortman J."/>
            <person name="Nusbaum C."/>
            <person name="Birren B."/>
        </authorList>
    </citation>
    <scope>NUCLEOTIDE SEQUENCE [LARGE SCALE GENOMIC DNA]</scope>
    <source>
        <strain evidence="7">CBS 10118</strain>
    </source>
</reference>
<dbReference type="KEGG" id="kbi:30206074"/>
<protein>
    <recommendedName>
        <fullName evidence="6">Enoyl reductase (ER) domain-containing protein</fullName>
    </recommendedName>
</protein>
<dbReference type="GO" id="GO:0016616">
    <property type="term" value="F:oxidoreductase activity, acting on the CH-OH group of donors, NAD or NADP as acceptor"/>
    <property type="evidence" value="ECO:0007669"/>
    <property type="project" value="InterPro"/>
</dbReference>
<dbReference type="Pfam" id="PF08240">
    <property type="entry name" value="ADH_N"/>
    <property type="match status" value="1"/>
</dbReference>
<dbReference type="FunFam" id="3.40.50.720:FF:000022">
    <property type="entry name" value="Cinnamyl alcohol dehydrogenase"/>
    <property type="match status" value="1"/>
</dbReference>